<keyword evidence="3" id="KW-0411">Iron-sulfur</keyword>
<evidence type="ECO:0000256" key="2">
    <source>
        <dbReference type="ARBA" id="ARBA00023004"/>
    </source>
</evidence>
<reference evidence="5 6" key="2">
    <citation type="submission" date="2023-06" db="EMBL/GenBank/DDBJ databases">
        <title>Identification and characterization of horizontal gene transfer across gut microbiota members of farm animals based on homology search.</title>
        <authorList>
            <person name="Schwarzerova J."/>
            <person name="Nykrynova M."/>
            <person name="Jureckova K."/>
            <person name="Cejkova D."/>
            <person name="Rychlik I."/>
        </authorList>
    </citation>
    <scope>NUCLEOTIDE SEQUENCE [LARGE SCALE GENOMIC DNA]</scope>
    <source>
        <strain evidence="5 6">ET340</strain>
    </source>
</reference>
<comment type="caution">
    <text evidence="5">The sequence shown here is derived from an EMBL/GenBank/DDBJ whole genome shotgun (WGS) entry which is preliminary data.</text>
</comment>
<proteinExistence type="predicted"/>
<dbReference type="InterPro" id="IPR036812">
    <property type="entry name" value="NAD(P)_OxRdtase_dom_sf"/>
</dbReference>
<name>A0ABT7UT39_9FIRM</name>
<feature type="domain" description="NADP-dependent oxidoreductase" evidence="4">
    <location>
        <begin position="16"/>
        <end position="267"/>
    </location>
</feature>
<dbReference type="InterPro" id="IPR017900">
    <property type="entry name" value="4Fe4S_Fe_S_CS"/>
</dbReference>
<evidence type="ECO:0000256" key="1">
    <source>
        <dbReference type="ARBA" id="ARBA00022723"/>
    </source>
</evidence>
<dbReference type="SUPFAM" id="SSF46548">
    <property type="entry name" value="alpha-helical ferredoxin"/>
    <property type="match status" value="1"/>
</dbReference>
<dbReference type="Pfam" id="PF13534">
    <property type="entry name" value="Fer4_17"/>
    <property type="match status" value="1"/>
</dbReference>
<organism evidence="5 6">
    <name type="scientific">Allofournierella massiliensis</name>
    <dbReference type="NCBI Taxonomy" id="1650663"/>
    <lineage>
        <taxon>Bacteria</taxon>
        <taxon>Bacillati</taxon>
        <taxon>Bacillota</taxon>
        <taxon>Clostridia</taxon>
        <taxon>Eubacteriales</taxon>
        <taxon>Oscillospiraceae</taxon>
        <taxon>Allofournierella</taxon>
    </lineage>
</organism>
<dbReference type="PRINTS" id="PR00069">
    <property type="entry name" value="ALDKETRDTASE"/>
</dbReference>
<dbReference type="InterPro" id="IPR023210">
    <property type="entry name" value="NADP_OxRdtase_dom"/>
</dbReference>
<dbReference type="CDD" id="cd19096">
    <property type="entry name" value="AKR_Fe-S_oxidoreductase"/>
    <property type="match status" value="1"/>
</dbReference>
<dbReference type="InterPro" id="IPR053135">
    <property type="entry name" value="AKR2_Oxidoreductase"/>
</dbReference>
<reference evidence="6" key="1">
    <citation type="submission" date="2023-06" db="EMBL/GenBank/DDBJ databases">
        <title>Identification and characterization of horizontal gene transfer across gut microbiota members of farm animals based on homology search.</title>
        <authorList>
            <person name="Zeman M."/>
            <person name="Kubasova T."/>
            <person name="Jahodarova E."/>
            <person name="Nykrynova M."/>
            <person name="Rychlik I."/>
        </authorList>
    </citation>
    <scope>NUCLEOTIDE SEQUENCE [LARGE SCALE GENOMIC DNA]</scope>
    <source>
        <strain evidence="6">ET340</strain>
    </source>
</reference>
<accession>A0ABT7UT39</accession>
<dbReference type="SUPFAM" id="SSF51430">
    <property type="entry name" value="NAD(P)-linked oxidoreductase"/>
    <property type="match status" value="1"/>
</dbReference>
<dbReference type="PROSITE" id="PS00198">
    <property type="entry name" value="4FE4S_FER_1"/>
    <property type="match status" value="1"/>
</dbReference>
<dbReference type="InterPro" id="IPR020471">
    <property type="entry name" value="AKR"/>
</dbReference>
<dbReference type="Gene3D" id="3.20.20.100">
    <property type="entry name" value="NADP-dependent oxidoreductase domain"/>
    <property type="match status" value="1"/>
</dbReference>
<reference evidence="5 6" key="3">
    <citation type="submission" date="2023-06" db="EMBL/GenBank/DDBJ databases">
        <authorList>
            <person name="Zeman M."/>
            <person name="Kubasova T."/>
            <person name="Jahodarova E."/>
            <person name="Nykrynova M."/>
            <person name="Rychlik I."/>
        </authorList>
    </citation>
    <scope>NUCLEOTIDE SEQUENCE [LARGE SCALE GENOMIC DNA]</scope>
    <source>
        <strain evidence="5 6">ET340</strain>
    </source>
</reference>
<dbReference type="Proteomes" id="UP001529380">
    <property type="component" value="Unassembled WGS sequence"/>
</dbReference>
<evidence type="ECO:0000313" key="6">
    <source>
        <dbReference type="Proteomes" id="UP001529380"/>
    </source>
</evidence>
<sequence>MQYRKMGNTGVEVSALGFGCMRMPVLEGQPDNCIDEARAIGMIRHAIDSGVNYIDTAYFYHHEASEPLVGKALRDGYREKVNLATKMPVFSVEKEEDFDFFLNNQLERLQTDHIDFYLMHALSLDSWKNKVLKFDLLTKAQKARAEGKIRYLGFSFHDNEAAFLEILNGFDGWDFCQIQMNYIDVENQATLRGLEAAHKKGLGVVIMEPLLGGKLANLSPQVKNTLDVSRTPVEWALDFLWNRPEVSVVLSGMGSEEMVEQNLEYASRSSVGMLDAAQLEMLAGTRSVYQKMALVPCTGCAYCMPCPFGLDIPGIYEIYNQTVNDSREVTVKKYDSLAKQTDACRACRKCEGICPQHIESSTLMPVIHEKISAMKAELEKK</sequence>
<dbReference type="RefSeq" id="WP_289600001.1">
    <property type="nucleotide sequence ID" value="NZ_JAUDCL010000015.1"/>
</dbReference>
<evidence type="ECO:0000259" key="4">
    <source>
        <dbReference type="Pfam" id="PF00248"/>
    </source>
</evidence>
<evidence type="ECO:0000256" key="3">
    <source>
        <dbReference type="ARBA" id="ARBA00023014"/>
    </source>
</evidence>
<dbReference type="Pfam" id="PF00248">
    <property type="entry name" value="Aldo_ket_red"/>
    <property type="match status" value="1"/>
</dbReference>
<gene>
    <name evidence="5" type="ORF">QUW08_09310</name>
</gene>
<keyword evidence="1" id="KW-0479">Metal-binding</keyword>
<evidence type="ECO:0000313" key="5">
    <source>
        <dbReference type="EMBL" id="MDM8201488.1"/>
    </source>
</evidence>
<protein>
    <submittedName>
        <fullName evidence="5">Aldo/keto reductase</fullName>
    </submittedName>
</protein>
<keyword evidence="6" id="KW-1185">Reference proteome</keyword>
<dbReference type="PANTHER" id="PTHR43312">
    <property type="entry name" value="D-THREO-ALDOSE 1-DEHYDROGENASE"/>
    <property type="match status" value="1"/>
</dbReference>
<keyword evidence="2" id="KW-0408">Iron</keyword>
<dbReference type="EMBL" id="JAUDCL010000015">
    <property type="protein sequence ID" value="MDM8201488.1"/>
    <property type="molecule type" value="Genomic_DNA"/>
</dbReference>
<dbReference type="PANTHER" id="PTHR43312:SF2">
    <property type="entry name" value="OXIDOREDUCTASE"/>
    <property type="match status" value="1"/>
</dbReference>